<evidence type="ECO:0000256" key="10">
    <source>
        <dbReference type="SAM" id="MobiDB-lite"/>
    </source>
</evidence>
<dbReference type="AlphaFoldDB" id="A0A165NSP8"/>
<dbReference type="Proteomes" id="UP000077266">
    <property type="component" value="Unassembled WGS sequence"/>
</dbReference>
<dbReference type="PROSITE" id="PS50195">
    <property type="entry name" value="PX"/>
    <property type="match status" value="1"/>
</dbReference>
<evidence type="ECO:0000256" key="6">
    <source>
        <dbReference type="ARBA" id="ARBA00023136"/>
    </source>
</evidence>
<evidence type="ECO:0000256" key="2">
    <source>
        <dbReference type="ARBA" id="ARBA00004177"/>
    </source>
</evidence>
<evidence type="ECO:0000256" key="7">
    <source>
        <dbReference type="ARBA" id="ARBA00033728"/>
    </source>
</evidence>
<proteinExistence type="inferred from homology"/>
<dbReference type="GO" id="GO:0010008">
    <property type="term" value="C:endosome membrane"/>
    <property type="evidence" value="ECO:0007669"/>
    <property type="project" value="UniProtKB-SubCell"/>
</dbReference>
<keyword evidence="6" id="KW-0472">Membrane</keyword>
<accession>A0A165NSP8</accession>
<dbReference type="GO" id="GO:0032266">
    <property type="term" value="F:phosphatidylinositol-3-phosphate binding"/>
    <property type="evidence" value="ECO:0007669"/>
    <property type="project" value="InterPro"/>
</dbReference>
<dbReference type="InParanoid" id="A0A165NSP8"/>
<dbReference type="InterPro" id="IPR001683">
    <property type="entry name" value="PX_dom"/>
</dbReference>
<keyword evidence="4" id="KW-0926">Vacuole</keyword>
<evidence type="ECO:0000256" key="3">
    <source>
        <dbReference type="ARBA" id="ARBA00007426"/>
    </source>
</evidence>
<evidence type="ECO:0000256" key="9">
    <source>
        <dbReference type="ARBA" id="ARBA00033785"/>
    </source>
</evidence>
<dbReference type="InterPro" id="IPR037917">
    <property type="entry name" value="Ypt35_PX"/>
</dbReference>
<organism evidence="12 13">
    <name type="scientific">Exidia glandulosa HHB12029</name>
    <dbReference type="NCBI Taxonomy" id="1314781"/>
    <lineage>
        <taxon>Eukaryota</taxon>
        <taxon>Fungi</taxon>
        <taxon>Dikarya</taxon>
        <taxon>Basidiomycota</taxon>
        <taxon>Agaricomycotina</taxon>
        <taxon>Agaricomycetes</taxon>
        <taxon>Auriculariales</taxon>
        <taxon>Exidiaceae</taxon>
        <taxon>Exidia</taxon>
    </lineage>
</organism>
<keyword evidence="5" id="KW-0967">Endosome</keyword>
<feature type="region of interest" description="Disordered" evidence="10">
    <location>
        <begin position="21"/>
        <end position="41"/>
    </location>
</feature>
<dbReference type="CDD" id="cd07280">
    <property type="entry name" value="PX_YPT35"/>
    <property type="match status" value="1"/>
</dbReference>
<name>A0A165NSP8_EXIGL</name>
<comment type="similarity">
    <text evidence="3">Belongs to the YPT35 family.</text>
</comment>
<dbReference type="OrthoDB" id="10254720at2759"/>
<evidence type="ECO:0000256" key="8">
    <source>
        <dbReference type="ARBA" id="ARBA00033774"/>
    </source>
</evidence>
<dbReference type="Gene3D" id="3.30.1520.10">
    <property type="entry name" value="Phox-like domain"/>
    <property type="match status" value="1"/>
</dbReference>
<dbReference type="Pfam" id="PF00787">
    <property type="entry name" value="PX"/>
    <property type="match status" value="1"/>
</dbReference>
<protein>
    <recommendedName>
        <fullName evidence="8">Endosomal/vacuolar adapter protein YPT35</fullName>
    </recommendedName>
    <alternativeName>
        <fullName evidence="9">PX domain-containing protein YPT35</fullName>
    </alternativeName>
</protein>
<dbReference type="EMBL" id="KV425895">
    <property type="protein sequence ID" value="KZW01167.1"/>
    <property type="molecule type" value="Genomic_DNA"/>
</dbReference>
<comment type="function">
    <text evidence="7">Recruits the lipid transfer protein VPS13 to endosomal and vacuolar membranes.</text>
</comment>
<dbReference type="InterPro" id="IPR036871">
    <property type="entry name" value="PX_dom_sf"/>
</dbReference>
<evidence type="ECO:0000256" key="5">
    <source>
        <dbReference type="ARBA" id="ARBA00022753"/>
    </source>
</evidence>
<keyword evidence="13" id="KW-1185">Reference proteome</keyword>
<evidence type="ECO:0000313" key="13">
    <source>
        <dbReference type="Proteomes" id="UP000077266"/>
    </source>
</evidence>
<comment type="subcellular location">
    <subcellularLocation>
        <location evidence="2">Endosome</location>
    </subcellularLocation>
    <subcellularLocation>
        <location evidence="1">Vacuole membrane</location>
        <topology evidence="1">Peripheral membrane protein</topology>
    </subcellularLocation>
</comment>
<feature type="domain" description="PX" evidence="11">
    <location>
        <begin position="137"/>
        <end position="248"/>
    </location>
</feature>
<dbReference type="SUPFAM" id="SSF64268">
    <property type="entry name" value="PX domain"/>
    <property type="match status" value="1"/>
</dbReference>
<evidence type="ECO:0000256" key="4">
    <source>
        <dbReference type="ARBA" id="ARBA00022554"/>
    </source>
</evidence>
<dbReference type="STRING" id="1314781.A0A165NSP8"/>
<gene>
    <name evidence="12" type="ORF">EXIGLDRAFT_638467</name>
</gene>
<evidence type="ECO:0000259" key="11">
    <source>
        <dbReference type="PROSITE" id="PS50195"/>
    </source>
</evidence>
<evidence type="ECO:0000256" key="1">
    <source>
        <dbReference type="ARBA" id="ARBA00004148"/>
    </source>
</evidence>
<dbReference type="GO" id="GO:0005774">
    <property type="term" value="C:vacuolar membrane"/>
    <property type="evidence" value="ECO:0007669"/>
    <property type="project" value="UniProtKB-SubCell"/>
</dbReference>
<sequence length="248" mass="27317">MARTYAPTPARPVATLLDAHTAHASSQQHAIPPLSPVDEDSLADSLHDLRDVQHKDTDAETPEHPFANTNSLITIIHDDDDEHIDLEAERAFYGQFPGFEDAASVHSGGRTSLDGRSLFSAEIVLGESLGDSDSKAFARDVRISGWTTVGRGNGAYVVYDCVITTKENLTIHALKRYSAFEKLASGLRRSLPRHMHAAIPRLPPKNPLAKHRPAFLERRRKMLQAWLLAVLLHPVLGGTETARAWVLD</sequence>
<reference evidence="12 13" key="1">
    <citation type="journal article" date="2016" name="Mol. Biol. Evol.">
        <title>Comparative Genomics of Early-Diverging Mushroom-Forming Fungi Provides Insights into the Origins of Lignocellulose Decay Capabilities.</title>
        <authorList>
            <person name="Nagy L.G."/>
            <person name="Riley R."/>
            <person name="Tritt A."/>
            <person name="Adam C."/>
            <person name="Daum C."/>
            <person name="Floudas D."/>
            <person name="Sun H."/>
            <person name="Yadav J.S."/>
            <person name="Pangilinan J."/>
            <person name="Larsson K.H."/>
            <person name="Matsuura K."/>
            <person name="Barry K."/>
            <person name="Labutti K."/>
            <person name="Kuo R."/>
            <person name="Ohm R.A."/>
            <person name="Bhattacharya S.S."/>
            <person name="Shirouzu T."/>
            <person name="Yoshinaga Y."/>
            <person name="Martin F.M."/>
            <person name="Grigoriev I.V."/>
            <person name="Hibbett D.S."/>
        </authorList>
    </citation>
    <scope>NUCLEOTIDE SEQUENCE [LARGE SCALE GENOMIC DNA]</scope>
    <source>
        <strain evidence="12 13">HHB12029</strain>
    </source>
</reference>
<evidence type="ECO:0000313" key="12">
    <source>
        <dbReference type="EMBL" id="KZW01167.1"/>
    </source>
</evidence>